<gene>
    <name evidence="1" type="ORF">IMG5_003170</name>
</gene>
<dbReference type="GeneID" id="14910913"/>
<protein>
    <submittedName>
        <fullName evidence="1">Protein kinase domain protein</fullName>
        <ecNumber evidence="1">2.7.11.1</ecNumber>
    </submittedName>
</protein>
<evidence type="ECO:0000313" key="2">
    <source>
        <dbReference type="Proteomes" id="UP000008983"/>
    </source>
</evidence>
<dbReference type="STRING" id="857967.G0QJ85"/>
<dbReference type="OrthoDB" id="248923at2759"/>
<dbReference type="GO" id="GO:0004674">
    <property type="term" value="F:protein serine/threonine kinase activity"/>
    <property type="evidence" value="ECO:0007669"/>
    <property type="project" value="UniProtKB-EC"/>
</dbReference>
<sequence>MEGLYKKVIRGHYPRIPSHFSSELSNVIRSLLQVTPNLRPNAEKLLQHPIIVRKINESHIYEVDEWIPQLLNTIKIPKNLHYLTDKLPKANYLPLKLRKVEKSQFIQTLDNYKANLNDAFLPKINNIQLDENVQNSIVNQSVLQNQKVVKKTKKKYNLLNSNSQQNANVQQKSPIKMSIFDLEEGSKQQLVKNKHVQNQKQGINCLKLPKIDNQLHLSGEKNDILKQNNMGEDKIRELEKVYRGETKEKHKSLKKLDLLQRKNIQKKQNVIDEILI</sequence>
<dbReference type="eggNOG" id="KOG0589">
    <property type="taxonomic scope" value="Eukaryota"/>
</dbReference>
<organism evidence="1 2">
    <name type="scientific">Ichthyophthirius multifiliis</name>
    <name type="common">White spot disease agent</name>
    <name type="synonym">Ich</name>
    <dbReference type="NCBI Taxonomy" id="5932"/>
    <lineage>
        <taxon>Eukaryota</taxon>
        <taxon>Sar</taxon>
        <taxon>Alveolata</taxon>
        <taxon>Ciliophora</taxon>
        <taxon>Intramacronucleata</taxon>
        <taxon>Oligohymenophorea</taxon>
        <taxon>Hymenostomatida</taxon>
        <taxon>Ophryoglenina</taxon>
        <taxon>Ichthyophthirius</taxon>
    </lineage>
</organism>
<dbReference type="Gene3D" id="1.10.510.10">
    <property type="entry name" value="Transferase(Phosphotransferase) domain 1"/>
    <property type="match status" value="1"/>
</dbReference>
<dbReference type="Proteomes" id="UP000008983">
    <property type="component" value="Unassembled WGS sequence"/>
</dbReference>
<dbReference type="InParanoid" id="G0QJ85"/>
<proteinExistence type="predicted"/>
<dbReference type="RefSeq" id="XP_004040018.1">
    <property type="nucleotide sequence ID" value="XM_004039970.1"/>
</dbReference>
<dbReference type="EMBL" id="GL983052">
    <property type="protein sequence ID" value="EGR34714.1"/>
    <property type="molecule type" value="Genomic_DNA"/>
</dbReference>
<reference evidence="1 2" key="1">
    <citation type="submission" date="2011-07" db="EMBL/GenBank/DDBJ databases">
        <authorList>
            <person name="Coyne R."/>
            <person name="Brami D."/>
            <person name="Johnson J."/>
            <person name="Hostetler J."/>
            <person name="Hannick L."/>
            <person name="Clark T."/>
            <person name="Cassidy-Hanley D."/>
            <person name="Inman J."/>
        </authorList>
    </citation>
    <scope>NUCLEOTIDE SEQUENCE [LARGE SCALE GENOMIC DNA]</scope>
    <source>
        <strain evidence="1 2">G5</strain>
    </source>
</reference>
<dbReference type="SUPFAM" id="SSF56112">
    <property type="entry name" value="Protein kinase-like (PK-like)"/>
    <property type="match status" value="1"/>
</dbReference>
<name>G0QJ85_ICHMU</name>
<keyword evidence="1" id="KW-0418">Kinase</keyword>
<dbReference type="EC" id="2.7.11.1" evidence="1"/>
<evidence type="ECO:0000313" key="1">
    <source>
        <dbReference type="EMBL" id="EGR34714.1"/>
    </source>
</evidence>
<keyword evidence="2" id="KW-1185">Reference proteome</keyword>
<accession>G0QJ85</accession>
<keyword evidence="1" id="KW-0808">Transferase</keyword>
<dbReference type="AlphaFoldDB" id="G0QJ85"/>
<dbReference type="InterPro" id="IPR011009">
    <property type="entry name" value="Kinase-like_dom_sf"/>
</dbReference>